<protein>
    <submittedName>
        <fullName evidence="1">Uncharacterized protein</fullName>
    </submittedName>
</protein>
<reference evidence="1 2" key="1">
    <citation type="submission" date="2015-10" db="EMBL/GenBank/DDBJ databases">
        <title>Full genome of DAOMC 229536 Phialocephala scopiformis, a fungal endophyte of spruce producing the potent anti-insectan compound rugulosin.</title>
        <authorList>
            <consortium name="DOE Joint Genome Institute"/>
            <person name="Walker A.K."/>
            <person name="Frasz S.L."/>
            <person name="Seifert K.A."/>
            <person name="Miller J.D."/>
            <person name="Mondo S.J."/>
            <person name="Labutti K."/>
            <person name="Lipzen A."/>
            <person name="Dockter R."/>
            <person name="Kennedy M."/>
            <person name="Grigoriev I.V."/>
            <person name="Spatafora J.W."/>
        </authorList>
    </citation>
    <scope>NUCLEOTIDE SEQUENCE [LARGE SCALE GENOMIC DNA]</scope>
    <source>
        <strain evidence="1 2">CBS 120377</strain>
    </source>
</reference>
<evidence type="ECO:0000313" key="2">
    <source>
        <dbReference type="Proteomes" id="UP000070700"/>
    </source>
</evidence>
<dbReference type="RefSeq" id="XP_018071020.1">
    <property type="nucleotide sequence ID" value="XM_018221135.1"/>
</dbReference>
<dbReference type="AlphaFoldDB" id="A0A194X919"/>
<keyword evidence="2" id="KW-1185">Reference proteome</keyword>
<dbReference type="GeneID" id="28830861"/>
<name>A0A194X919_MOLSC</name>
<dbReference type="EMBL" id="KQ947415">
    <property type="protein sequence ID" value="KUJ16665.1"/>
    <property type="molecule type" value="Genomic_DNA"/>
</dbReference>
<dbReference type="KEGG" id="psco:LY89DRAFT_747791"/>
<dbReference type="OrthoDB" id="10521583at2759"/>
<sequence>MSTNNTPGTNVPTPRIVPFRLALPYDGDPKPFTQLTHEIKWTPSPPQIGTLIEDMAYLPNAKDHDLEEFLRDLLKAKCSVDIGHREESGQCRGRLALDWQCFDHNEEWYEGDIGKDMREIFRRMFRLGLRELVLVIGQLEVMELVKQQDPKSFILVRPDIDGTYAEFEDDCYEWRNFLRKSNMEPWEGEKTFQEVEEGIKRAIAGSESAWRDFCGPEIGRMDHETFYRFYKKWICGKGTEEEALKIAFMELREA</sequence>
<proteinExistence type="predicted"/>
<gene>
    <name evidence="1" type="ORF">LY89DRAFT_747791</name>
</gene>
<dbReference type="Proteomes" id="UP000070700">
    <property type="component" value="Unassembled WGS sequence"/>
</dbReference>
<evidence type="ECO:0000313" key="1">
    <source>
        <dbReference type="EMBL" id="KUJ16665.1"/>
    </source>
</evidence>
<accession>A0A194X919</accession>
<organism evidence="1 2">
    <name type="scientific">Mollisia scopiformis</name>
    <name type="common">Conifer needle endophyte fungus</name>
    <name type="synonym">Phialocephala scopiformis</name>
    <dbReference type="NCBI Taxonomy" id="149040"/>
    <lineage>
        <taxon>Eukaryota</taxon>
        <taxon>Fungi</taxon>
        <taxon>Dikarya</taxon>
        <taxon>Ascomycota</taxon>
        <taxon>Pezizomycotina</taxon>
        <taxon>Leotiomycetes</taxon>
        <taxon>Helotiales</taxon>
        <taxon>Mollisiaceae</taxon>
        <taxon>Mollisia</taxon>
    </lineage>
</organism>
<dbReference type="InParanoid" id="A0A194X919"/>